<keyword evidence="2" id="KW-1185">Reference proteome</keyword>
<protein>
    <submittedName>
        <fullName evidence="1">Uncharacterized protein</fullName>
    </submittedName>
</protein>
<dbReference type="KEGG" id="vg:80539320"/>
<evidence type="ECO:0000313" key="1">
    <source>
        <dbReference type="EMBL" id="QKE44437.1"/>
    </source>
</evidence>
<organism evidence="1 2">
    <name type="scientific">Yaravirus sp. 'brasiliensis'</name>
    <dbReference type="NCBI Taxonomy" id="2739681"/>
    <lineage>
        <taxon>Viruses</taxon>
        <taxon>Varidnaviria</taxon>
        <taxon>Bamfordvirae</taxon>
        <taxon>Nucleocytoviricota</taxon>
        <taxon>Mriyaviricetes</taxon>
        <taxon>Yaraviridae</taxon>
        <taxon>Yaravirus</taxon>
        <taxon>Yaravirus brasiliense</taxon>
    </lineage>
</organism>
<proteinExistence type="predicted"/>
<dbReference type="EMBL" id="MT293574">
    <property type="protein sequence ID" value="QKE44437.1"/>
    <property type="molecule type" value="Genomic_DNA"/>
</dbReference>
<sequence length="139" mass="15881">MVKPWLRHNLNQISVDIERISRDAVDNLPVISQLGKNTDPILTKMPGHHPNLLRAKFHYSSLPPTSNMNSPAVPDCALQWHWETWLDRHRQSFNNKHPAYDQAHKDTAERYCAERLATMAAQYPGSFPGLDASQPPSYL</sequence>
<dbReference type="GeneID" id="80539320"/>
<reference evidence="1" key="1">
    <citation type="submission" date="2020-04" db="EMBL/GenBank/DDBJ databases">
        <title>A mysterious 80 nm amoeba virus with a near complete 'ORFan genome' challenges the classification of DNA viruses.</title>
        <authorList>
            <person name="Boratto P.V.M."/>
            <person name="Oliveira G.P."/>
            <person name="Machado T.B."/>
            <person name="Andrade A.C.S.P."/>
            <person name="Baudoin J.P."/>
            <person name="Klose T."/>
            <person name="Azza S."/>
            <person name="Decloquement P."/>
            <person name="Chabriere E."/>
            <person name="Colson P."/>
            <person name="Levasseur A."/>
            <person name="La Scola B."/>
            <person name="Abrahao J.S."/>
        </authorList>
    </citation>
    <scope>NUCLEOTIDE SEQUENCE</scope>
    <source>
        <strain evidence="1">BHMG</strain>
    </source>
</reference>
<accession>A0AAE7E254</accession>
<dbReference type="Proteomes" id="UP000830293">
    <property type="component" value="Segment"/>
</dbReference>
<evidence type="ECO:0000313" key="2">
    <source>
        <dbReference type="Proteomes" id="UP000830293"/>
    </source>
</evidence>
<name>A0AAE7E254_9VIRU</name>
<dbReference type="RefSeq" id="YP_010800684.1">
    <property type="nucleotide sequence ID" value="NC_076895.1"/>
</dbReference>